<proteinExistence type="predicted"/>
<dbReference type="OrthoDB" id="2376847at2"/>
<keyword evidence="3" id="KW-1185">Reference proteome</keyword>
<dbReference type="STRING" id="1384057.CD33_13570"/>
<organism evidence="2 3">
    <name type="scientific">Ureibacillus sinduriensis BLB-1 = JCM 15800</name>
    <dbReference type="NCBI Taxonomy" id="1384057"/>
    <lineage>
        <taxon>Bacteria</taxon>
        <taxon>Bacillati</taxon>
        <taxon>Bacillota</taxon>
        <taxon>Bacilli</taxon>
        <taxon>Bacillales</taxon>
        <taxon>Caryophanaceae</taxon>
        <taxon>Ureibacillus</taxon>
    </lineage>
</organism>
<gene>
    <name evidence="2" type="ORF">CD33_13570</name>
</gene>
<comment type="caution">
    <text evidence="2">The sequence shown here is derived from an EMBL/GenBank/DDBJ whole genome shotgun (WGS) entry which is preliminary data.</text>
</comment>
<dbReference type="GO" id="GO:0030435">
    <property type="term" value="P:sporulation resulting in formation of a cellular spore"/>
    <property type="evidence" value="ECO:0007669"/>
    <property type="project" value="InterPro"/>
</dbReference>
<feature type="domain" description="Spore coat protein X/V" evidence="1">
    <location>
        <begin position="21"/>
        <end position="77"/>
    </location>
</feature>
<evidence type="ECO:0000313" key="2">
    <source>
        <dbReference type="EMBL" id="KGR74803.1"/>
    </source>
</evidence>
<evidence type="ECO:0000259" key="1">
    <source>
        <dbReference type="Pfam" id="PF07552"/>
    </source>
</evidence>
<reference evidence="2 3" key="1">
    <citation type="submission" date="2014-02" db="EMBL/GenBank/DDBJ databases">
        <title>Draft genome sequence of Lysinibacillus sinduriensis JCM 15800.</title>
        <authorList>
            <person name="Zhang F."/>
            <person name="Wang G."/>
            <person name="Zhang L."/>
        </authorList>
    </citation>
    <scope>NUCLEOTIDE SEQUENCE [LARGE SCALE GENOMIC DNA]</scope>
    <source>
        <strain evidence="2 3">JCM 15800</strain>
    </source>
</reference>
<feature type="domain" description="Spore coat protein X/V" evidence="1">
    <location>
        <begin position="85"/>
        <end position="141"/>
    </location>
</feature>
<sequence length="142" mass="15796">MPETKWRALDHCDNHNKHDADVDQENVQKQVTKQISNEWIIVRDSEDVEVTTTDTQVALSLQLGIQAAIVAVISITIGDNEQGNNVAQDLKQFMKTKQSNKQKTIIEGSKHVKVKTTDTDIAVNIQALLQILVAIVAKLDVL</sequence>
<name>A0A0A3HWT9_9BACL</name>
<keyword evidence="2" id="KW-0946">Virion</keyword>
<dbReference type="Proteomes" id="UP000030408">
    <property type="component" value="Unassembled WGS sequence"/>
</dbReference>
<dbReference type="RefSeq" id="WP_036201391.1">
    <property type="nucleotide sequence ID" value="NZ_AVCY01000003.1"/>
</dbReference>
<dbReference type="eggNOG" id="ENOG5032S2K">
    <property type="taxonomic scope" value="Bacteria"/>
</dbReference>
<keyword evidence="2" id="KW-0167">Capsid protein</keyword>
<dbReference type="InterPro" id="IPR011428">
    <property type="entry name" value="Spore_coat_X/V"/>
</dbReference>
<dbReference type="GO" id="GO:0031160">
    <property type="term" value="C:spore wall"/>
    <property type="evidence" value="ECO:0007669"/>
    <property type="project" value="InterPro"/>
</dbReference>
<evidence type="ECO:0000313" key="3">
    <source>
        <dbReference type="Proteomes" id="UP000030408"/>
    </source>
</evidence>
<dbReference type="Pfam" id="PF07552">
    <property type="entry name" value="Coat_X"/>
    <property type="match status" value="2"/>
</dbReference>
<protein>
    <submittedName>
        <fullName evidence="2">Spore coat protein</fullName>
    </submittedName>
</protein>
<dbReference type="AlphaFoldDB" id="A0A0A3HWT9"/>
<dbReference type="EMBL" id="JPVO01000053">
    <property type="protein sequence ID" value="KGR74803.1"/>
    <property type="molecule type" value="Genomic_DNA"/>
</dbReference>
<accession>A0A0A3HWT9</accession>